<evidence type="ECO:0000313" key="3">
    <source>
        <dbReference type="EMBL" id="KAF0323277.1"/>
    </source>
</evidence>
<protein>
    <submittedName>
        <fullName evidence="3">Uncharacterized protein</fullName>
    </submittedName>
</protein>
<reference evidence="3 4" key="1">
    <citation type="submission" date="2019-12" db="EMBL/GenBank/DDBJ databases">
        <title>A genome sequence resource for the geographically widespread anthracnose pathogen Colletotrichum asianum.</title>
        <authorList>
            <person name="Meng Y."/>
        </authorList>
    </citation>
    <scope>NUCLEOTIDE SEQUENCE [LARGE SCALE GENOMIC DNA]</scope>
    <source>
        <strain evidence="3 4">ICMP 18580</strain>
    </source>
</reference>
<proteinExistence type="predicted"/>
<dbReference type="Proteomes" id="UP000434172">
    <property type="component" value="Unassembled WGS sequence"/>
</dbReference>
<organism evidence="3 4">
    <name type="scientific">Colletotrichum asianum</name>
    <dbReference type="NCBI Taxonomy" id="702518"/>
    <lineage>
        <taxon>Eukaryota</taxon>
        <taxon>Fungi</taxon>
        <taxon>Dikarya</taxon>
        <taxon>Ascomycota</taxon>
        <taxon>Pezizomycotina</taxon>
        <taxon>Sordariomycetes</taxon>
        <taxon>Hypocreomycetidae</taxon>
        <taxon>Glomerellales</taxon>
        <taxon>Glomerellaceae</taxon>
        <taxon>Colletotrichum</taxon>
        <taxon>Colletotrichum gloeosporioides species complex</taxon>
    </lineage>
</organism>
<comment type="caution">
    <text evidence="3">The sequence shown here is derived from an EMBL/GenBank/DDBJ whole genome shotgun (WGS) entry which is preliminary data.</text>
</comment>
<feature type="compositionally biased region" description="Low complexity" evidence="2">
    <location>
        <begin position="333"/>
        <end position="354"/>
    </location>
</feature>
<feature type="compositionally biased region" description="Low complexity" evidence="2">
    <location>
        <begin position="150"/>
        <end position="160"/>
    </location>
</feature>
<feature type="compositionally biased region" description="Polar residues" evidence="2">
    <location>
        <begin position="85"/>
        <end position="97"/>
    </location>
</feature>
<accession>A0A8H3WCE6</accession>
<keyword evidence="4" id="KW-1185">Reference proteome</keyword>
<feature type="compositionally biased region" description="Polar residues" evidence="2">
    <location>
        <begin position="63"/>
        <end position="74"/>
    </location>
</feature>
<dbReference type="AlphaFoldDB" id="A0A8H3WCE6"/>
<evidence type="ECO:0000256" key="1">
    <source>
        <dbReference type="SAM" id="Coils"/>
    </source>
</evidence>
<evidence type="ECO:0000256" key="2">
    <source>
        <dbReference type="SAM" id="MobiDB-lite"/>
    </source>
</evidence>
<sequence>MAMGIQQQNHHHQGSPPMFPGDFVDYGGQYETNDRQPRNTTNGTGNGRYRRPRSPSLDDDSRFTTGAPSEQTNSELHDAVLAQAAHQQQRVVPTTQPAGARTQARAAGPRSGPPSMANASQNRRSYPQPPPVNSQLPPYAGNPEDEWSPASRAAAAAAGASGAGAGGYSRRRTERHARRQSSISGAPTASDPALQMSGGAASSSPRINANGEREHHQPQRAPSNPAGLRPPSPPTAGMNLGLAGDEISRLQSPSISKSVLEPLQRKMLEYHNLMEEAQGQMTQLDAELRALQERRRQAEQRFVDAKGKHDEYERQHLDVEKALRGDYAMPIPQPQQQQQQQIHPQASSQQQHQMYNDSPPRTLGRPASSIMSYDERPMSGRSSMQGKKGKFRISLFGR</sequence>
<evidence type="ECO:0000313" key="4">
    <source>
        <dbReference type="Proteomes" id="UP000434172"/>
    </source>
</evidence>
<feature type="region of interest" description="Disordered" evidence="2">
    <location>
        <begin position="1"/>
        <end position="241"/>
    </location>
</feature>
<feature type="region of interest" description="Disordered" evidence="2">
    <location>
        <begin position="333"/>
        <end position="398"/>
    </location>
</feature>
<dbReference type="EMBL" id="WOWK01000053">
    <property type="protein sequence ID" value="KAF0323277.1"/>
    <property type="molecule type" value="Genomic_DNA"/>
</dbReference>
<feature type="coiled-coil region" evidence="1">
    <location>
        <begin position="267"/>
        <end position="315"/>
    </location>
</feature>
<name>A0A8H3WCE6_9PEZI</name>
<feature type="compositionally biased region" description="Basic residues" evidence="2">
    <location>
        <begin position="169"/>
        <end position="179"/>
    </location>
</feature>
<gene>
    <name evidence="3" type="ORF">GQ607_009395</name>
</gene>
<keyword evidence="1" id="KW-0175">Coiled coil</keyword>
<dbReference type="OrthoDB" id="5096988at2759"/>